<accession>A0ABS6EI49</accession>
<dbReference type="PANTHER" id="PTHR11839:SF18">
    <property type="entry name" value="NUDIX HYDROLASE DOMAIN-CONTAINING PROTEIN"/>
    <property type="match status" value="1"/>
</dbReference>
<reference evidence="4 5" key="1">
    <citation type="submission" date="2021-06" db="EMBL/GenBank/DDBJ databases">
        <authorList>
            <person name="Sun Q."/>
            <person name="Li D."/>
        </authorList>
    </citation>
    <scope>NUCLEOTIDE SEQUENCE [LARGE SCALE GENOMIC DNA]</scope>
    <source>
        <strain evidence="4 5">MSJ-11</strain>
    </source>
</reference>
<name>A0ABS6EI49_9CLOT</name>
<dbReference type="RefSeq" id="WP_216439438.1">
    <property type="nucleotide sequence ID" value="NZ_JAHLQF010000002.1"/>
</dbReference>
<protein>
    <submittedName>
        <fullName evidence="4">NUDIX hydrolase</fullName>
    </submittedName>
</protein>
<dbReference type="PROSITE" id="PS51462">
    <property type="entry name" value="NUDIX"/>
    <property type="match status" value="1"/>
</dbReference>
<evidence type="ECO:0000256" key="2">
    <source>
        <dbReference type="ARBA" id="ARBA00022801"/>
    </source>
</evidence>
<evidence type="ECO:0000313" key="4">
    <source>
        <dbReference type="EMBL" id="MBU5484919.1"/>
    </source>
</evidence>
<dbReference type="CDD" id="cd03424">
    <property type="entry name" value="NUDIX_ADPRase_Nudt5_UGPPase_Nudt14"/>
    <property type="match status" value="1"/>
</dbReference>
<dbReference type="Pfam" id="PF00293">
    <property type="entry name" value="NUDIX"/>
    <property type="match status" value="1"/>
</dbReference>
<evidence type="ECO:0000313" key="5">
    <source>
        <dbReference type="Proteomes" id="UP000726170"/>
    </source>
</evidence>
<dbReference type="Proteomes" id="UP000726170">
    <property type="component" value="Unassembled WGS sequence"/>
</dbReference>
<organism evidence="4 5">
    <name type="scientific">Clostridium mobile</name>
    <dbReference type="NCBI Taxonomy" id="2841512"/>
    <lineage>
        <taxon>Bacteria</taxon>
        <taxon>Bacillati</taxon>
        <taxon>Bacillota</taxon>
        <taxon>Clostridia</taxon>
        <taxon>Eubacteriales</taxon>
        <taxon>Clostridiaceae</taxon>
        <taxon>Clostridium</taxon>
    </lineage>
</organism>
<comment type="cofactor">
    <cofactor evidence="1">
        <name>Mg(2+)</name>
        <dbReference type="ChEBI" id="CHEBI:18420"/>
    </cofactor>
</comment>
<dbReference type="InterPro" id="IPR000086">
    <property type="entry name" value="NUDIX_hydrolase_dom"/>
</dbReference>
<evidence type="ECO:0000259" key="3">
    <source>
        <dbReference type="PROSITE" id="PS51462"/>
    </source>
</evidence>
<dbReference type="GO" id="GO:0016787">
    <property type="term" value="F:hydrolase activity"/>
    <property type="evidence" value="ECO:0007669"/>
    <property type="project" value="UniProtKB-KW"/>
</dbReference>
<keyword evidence="2 4" id="KW-0378">Hydrolase</keyword>
<feature type="domain" description="Nudix hydrolase" evidence="3">
    <location>
        <begin position="27"/>
        <end position="160"/>
    </location>
</feature>
<proteinExistence type="predicted"/>
<dbReference type="EMBL" id="JAHLQF010000002">
    <property type="protein sequence ID" value="MBU5484919.1"/>
    <property type="molecule type" value="Genomic_DNA"/>
</dbReference>
<dbReference type="PANTHER" id="PTHR11839">
    <property type="entry name" value="UDP/ADP-SUGAR PYROPHOSPHATASE"/>
    <property type="match status" value="1"/>
</dbReference>
<comment type="caution">
    <text evidence="4">The sequence shown here is derived from an EMBL/GenBank/DDBJ whole genome shotgun (WGS) entry which is preliminary data.</text>
</comment>
<keyword evidence="5" id="KW-1185">Reference proteome</keyword>
<evidence type="ECO:0000256" key="1">
    <source>
        <dbReference type="ARBA" id="ARBA00001946"/>
    </source>
</evidence>
<gene>
    <name evidence="4" type="ORF">KQI86_11285</name>
</gene>
<sequence length="169" mass="19626">MEGKLLYDGWLKLFKKRVGDREYEIVKNHDAVSALVINEFDEILLVKQFRPSIMKETLEIPAGIIDVEGESIEDCLIRELWEETALVIEKNDISKIISYKPILGFSSSTMHMFKVKISKASFIPENIRDEDVLDGRWVTIDELEDLIKKEIIVDDKTIMAFYYFKSSNT</sequence>